<dbReference type="HOGENOM" id="CLU_251090_0_0_1"/>
<gene>
    <name evidence="2" type="ORF">TTHERM_00106830</name>
</gene>
<feature type="compositionally biased region" description="Basic and acidic residues" evidence="1">
    <location>
        <begin position="741"/>
        <end position="753"/>
    </location>
</feature>
<dbReference type="InParanoid" id="Q234C1"/>
<protein>
    <submittedName>
        <fullName evidence="2">Uncharacterized protein</fullName>
    </submittedName>
</protein>
<feature type="compositionally biased region" description="Acidic residues" evidence="1">
    <location>
        <begin position="615"/>
        <end position="630"/>
    </location>
</feature>
<evidence type="ECO:0000256" key="1">
    <source>
        <dbReference type="SAM" id="MobiDB-lite"/>
    </source>
</evidence>
<evidence type="ECO:0000313" key="3">
    <source>
        <dbReference type="Proteomes" id="UP000009168"/>
    </source>
</evidence>
<feature type="compositionally biased region" description="Polar residues" evidence="1">
    <location>
        <begin position="880"/>
        <end position="903"/>
    </location>
</feature>
<dbReference type="GeneID" id="7828187"/>
<feature type="compositionally biased region" description="Basic residues" evidence="1">
    <location>
        <begin position="765"/>
        <end position="774"/>
    </location>
</feature>
<feature type="region of interest" description="Disordered" evidence="1">
    <location>
        <begin position="477"/>
        <end position="496"/>
    </location>
</feature>
<dbReference type="Proteomes" id="UP000009168">
    <property type="component" value="Unassembled WGS sequence"/>
</dbReference>
<evidence type="ECO:0000313" key="2">
    <source>
        <dbReference type="EMBL" id="EAR92082.2"/>
    </source>
</evidence>
<organism evidence="2 3">
    <name type="scientific">Tetrahymena thermophila (strain SB210)</name>
    <dbReference type="NCBI Taxonomy" id="312017"/>
    <lineage>
        <taxon>Eukaryota</taxon>
        <taxon>Sar</taxon>
        <taxon>Alveolata</taxon>
        <taxon>Ciliophora</taxon>
        <taxon>Intramacronucleata</taxon>
        <taxon>Oligohymenophorea</taxon>
        <taxon>Hymenostomatida</taxon>
        <taxon>Tetrahymenina</taxon>
        <taxon>Tetrahymenidae</taxon>
        <taxon>Tetrahymena</taxon>
    </lineage>
</organism>
<feature type="region of interest" description="Disordered" evidence="1">
    <location>
        <begin position="732"/>
        <end position="789"/>
    </location>
</feature>
<proteinExistence type="predicted"/>
<feature type="compositionally biased region" description="Basic and acidic residues" evidence="1">
    <location>
        <begin position="583"/>
        <end position="597"/>
    </location>
</feature>
<feature type="region of interest" description="Disordered" evidence="1">
    <location>
        <begin position="583"/>
        <end position="657"/>
    </location>
</feature>
<keyword evidence="3" id="KW-1185">Reference proteome</keyword>
<feature type="compositionally biased region" description="Low complexity" evidence="1">
    <location>
        <begin position="947"/>
        <end position="966"/>
    </location>
</feature>
<sequence>MNTPFQDTKIDQQNIQLYQDIPEEEFTKNVNPEAQKLILKIKRNALKSLSPDKSPKSFDNLANFNTTQMKLPKSQAFITLNSSKSTLLPQISNNQSTLNCLEMKSRQTFVGENYKQQSFLSQFQSGKSEYSYDYNQRRKKQNKTIFQEDKMEQERIVKLSYLKSKYDQSLKNTFCLRNKSSQIRSMREISSKQMSPQRTNTHINDKSAVTQSDQYNIKNILGIFVQKKKDDQEQSKLLLRHTQSQKTIPSPLISTYKYDKIYKMFVEQQILQAQKEAQNQEQNQTTQFAFDTNQVRKKRVVKSDFRIKTLGSQNELVDYIDTKRTLDNDYSNQLSPIQQMSHMSYELVQKQPYMSLQQHNSKNLNKFFPSSFKSKKDYLQFINNPLSLQGSNIQTSAQNTQNIFSNNAIKQIFNNSPSKDTSSDELNSNQSQDLIKKSSFQLSLQQKHSQQHKPFGSFTQSSFKRIATDAIDMINNGEERDNNNFQNRRKLTQTKSSKHDILSKFGSQDFEDDEICSPVIDVHIALNKLNDLKINEDSKLELDNSEQKLISLKKINDKNGESSKPKSKKQVDFEIGETKKYKTTKDLNSEENSKTENHSQQVQSLKQLKSQEFGYESEDSEDDDSGDMDQDNNKKRILKNQPSISLKVKGDQQNFESEVEEASDSHGFVLKKTIDFAQLKELRDKTINRLNGNQIVNRRSSNSLTLKRENKNKFHPLVSPAKFSGKQIFDFNSDGNIKSHGSTEKEIKEESKKKISIRQYFKSGNGKKKGKGKKKMQEQQTQEEKQKQQDLKIAEKLDGLKDKLRTSVKVVIRQQIQKKIQSTLSTKILNNLQINEIEEQNQYNEFDDKLIDNPFSLESPFSDQSMFGGLNQQQISNQAKILSPTSSKDTSSLNLKQNSSISEKFNPRKPSLQIQVSQNNSKKSSIHNSVSPKSEGPNNQQKQVGLSKYSNNNNNQSNQNSQKNNQLVSPNKKLQNPTYDEQQKEVQQYSSAIMSFFNACVENMKNNTTLISHDFQLKNLKNFNQQFSQDLVEQFAQEMRNQKMSNQEVERFKYIYEINTKMHVFYKGIVQLLGGINKLQELIQQIIKKISSHLTILSVNHVFSAEQMFRRIIPGICALLCEDHKLFYQTLKIFMATNKEDQFSYIDFYFIKKYIYSFLTKQKKNEISQQLCLLIMQKIESVRRFVFPINVLQDQKLRDTVAQKLFECEKFMEFFCPQFELKHIKNIIHHIYEYFYYDGEDQQILEFKSIRKAIEPFVKGKVSRKIFDYIEQFTQKALQEDPFTLNVILRDLHYKFTKVRLRFGYNQGIFGIVKFNEIPQLIEALKEEISNSVEYGLLAELSEVEQQKVKDTSFMHKYLRFLLSEYDIFSVYDASVAMSYLGVTVKFFKFWLCCLHSVMLTRYNLQPSKVQIFMRFVEVCCPAI</sequence>
<dbReference type="KEGG" id="tet:TTHERM_00106830"/>
<feature type="region of interest" description="Disordered" evidence="1">
    <location>
        <begin position="880"/>
        <end position="974"/>
    </location>
</feature>
<feature type="compositionally biased region" description="Polar residues" evidence="1">
    <location>
        <begin position="912"/>
        <end position="944"/>
    </location>
</feature>
<name>Q234C1_TETTS</name>
<accession>Q234C1</accession>
<dbReference type="RefSeq" id="XP_001012327.2">
    <property type="nucleotide sequence ID" value="XM_001012327.2"/>
</dbReference>
<feature type="compositionally biased region" description="Low complexity" evidence="1">
    <location>
        <begin position="599"/>
        <end position="611"/>
    </location>
</feature>
<reference evidence="3" key="1">
    <citation type="journal article" date="2006" name="PLoS Biol.">
        <title>Macronuclear genome sequence of the ciliate Tetrahymena thermophila, a model eukaryote.</title>
        <authorList>
            <person name="Eisen J.A."/>
            <person name="Coyne R.S."/>
            <person name="Wu M."/>
            <person name="Wu D."/>
            <person name="Thiagarajan M."/>
            <person name="Wortman J.R."/>
            <person name="Badger J.H."/>
            <person name="Ren Q."/>
            <person name="Amedeo P."/>
            <person name="Jones K.M."/>
            <person name="Tallon L.J."/>
            <person name="Delcher A.L."/>
            <person name="Salzberg S.L."/>
            <person name="Silva J.C."/>
            <person name="Haas B.J."/>
            <person name="Majoros W.H."/>
            <person name="Farzad M."/>
            <person name="Carlton J.M."/>
            <person name="Smith R.K. Jr."/>
            <person name="Garg J."/>
            <person name="Pearlman R.E."/>
            <person name="Karrer K.M."/>
            <person name="Sun L."/>
            <person name="Manning G."/>
            <person name="Elde N.C."/>
            <person name="Turkewitz A.P."/>
            <person name="Asai D.J."/>
            <person name="Wilkes D.E."/>
            <person name="Wang Y."/>
            <person name="Cai H."/>
            <person name="Collins K."/>
            <person name="Stewart B.A."/>
            <person name="Lee S.R."/>
            <person name="Wilamowska K."/>
            <person name="Weinberg Z."/>
            <person name="Ruzzo W.L."/>
            <person name="Wloga D."/>
            <person name="Gaertig J."/>
            <person name="Frankel J."/>
            <person name="Tsao C.-C."/>
            <person name="Gorovsky M.A."/>
            <person name="Keeling P.J."/>
            <person name="Waller R.F."/>
            <person name="Patron N.J."/>
            <person name="Cherry J.M."/>
            <person name="Stover N.A."/>
            <person name="Krieger C.J."/>
            <person name="del Toro C."/>
            <person name="Ryder H.F."/>
            <person name="Williamson S.C."/>
            <person name="Barbeau R.A."/>
            <person name="Hamilton E.P."/>
            <person name="Orias E."/>
        </authorList>
    </citation>
    <scope>NUCLEOTIDE SEQUENCE [LARGE SCALE GENOMIC DNA]</scope>
    <source>
        <strain evidence="3">SB210</strain>
    </source>
</reference>
<dbReference type="EMBL" id="GG662767">
    <property type="protein sequence ID" value="EAR92082.2"/>
    <property type="molecule type" value="Genomic_DNA"/>
</dbReference>